<evidence type="ECO:0000313" key="2">
    <source>
        <dbReference type="EMBL" id="KAK6540268.1"/>
    </source>
</evidence>
<proteinExistence type="predicted"/>
<feature type="region of interest" description="Disordered" evidence="1">
    <location>
        <begin position="36"/>
        <end position="69"/>
    </location>
</feature>
<organism evidence="2 3">
    <name type="scientific">Orbilia ellipsospora</name>
    <dbReference type="NCBI Taxonomy" id="2528407"/>
    <lineage>
        <taxon>Eukaryota</taxon>
        <taxon>Fungi</taxon>
        <taxon>Dikarya</taxon>
        <taxon>Ascomycota</taxon>
        <taxon>Pezizomycotina</taxon>
        <taxon>Orbiliomycetes</taxon>
        <taxon>Orbiliales</taxon>
        <taxon>Orbiliaceae</taxon>
        <taxon>Orbilia</taxon>
    </lineage>
</organism>
<sequence>MSGRCIWTSFTNIRATACRQSGSAGPLNNLRQRYYSQVSNSQSASKDKSLKDTTNAMTEQDKKTPTKMTVAEADEALRKSMGDIDGGGESSVEMEGGKFVGLRKGVKDNMFRLI</sequence>
<dbReference type="Proteomes" id="UP001365542">
    <property type="component" value="Unassembled WGS sequence"/>
</dbReference>
<gene>
    <name evidence="2" type="ORF">TWF694_009081</name>
</gene>
<reference evidence="2 3" key="1">
    <citation type="submission" date="2019-10" db="EMBL/GenBank/DDBJ databases">
        <authorList>
            <person name="Palmer J.M."/>
        </authorList>
    </citation>
    <scope>NUCLEOTIDE SEQUENCE [LARGE SCALE GENOMIC DNA]</scope>
    <source>
        <strain evidence="2 3">TWF694</strain>
    </source>
</reference>
<comment type="caution">
    <text evidence="2">The sequence shown here is derived from an EMBL/GenBank/DDBJ whole genome shotgun (WGS) entry which is preliminary data.</text>
</comment>
<dbReference type="AlphaFoldDB" id="A0AAV9XED6"/>
<dbReference type="EMBL" id="JAVHJO010000005">
    <property type="protein sequence ID" value="KAK6540268.1"/>
    <property type="molecule type" value="Genomic_DNA"/>
</dbReference>
<evidence type="ECO:0000256" key="1">
    <source>
        <dbReference type="SAM" id="MobiDB-lite"/>
    </source>
</evidence>
<protein>
    <submittedName>
        <fullName evidence="2">Uncharacterized protein</fullName>
    </submittedName>
</protein>
<name>A0AAV9XED6_9PEZI</name>
<accession>A0AAV9XED6</accession>
<keyword evidence="3" id="KW-1185">Reference proteome</keyword>
<evidence type="ECO:0000313" key="3">
    <source>
        <dbReference type="Proteomes" id="UP001365542"/>
    </source>
</evidence>